<comment type="caution">
    <text evidence="2">The sequence shown here is derived from an EMBL/GenBank/DDBJ whole genome shotgun (WGS) entry which is preliminary data.</text>
</comment>
<proteinExistence type="predicted"/>
<organism evidence="2 3">
    <name type="scientific">Phellinidium pouzarii</name>
    <dbReference type="NCBI Taxonomy" id="167371"/>
    <lineage>
        <taxon>Eukaryota</taxon>
        <taxon>Fungi</taxon>
        <taxon>Dikarya</taxon>
        <taxon>Basidiomycota</taxon>
        <taxon>Agaricomycotina</taxon>
        <taxon>Agaricomycetes</taxon>
        <taxon>Hymenochaetales</taxon>
        <taxon>Hymenochaetaceae</taxon>
        <taxon>Phellinidium</taxon>
    </lineage>
</organism>
<keyword evidence="3" id="KW-1185">Reference proteome</keyword>
<evidence type="ECO:0000313" key="3">
    <source>
        <dbReference type="Proteomes" id="UP000308199"/>
    </source>
</evidence>
<feature type="compositionally biased region" description="Low complexity" evidence="1">
    <location>
        <begin position="157"/>
        <end position="176"/>
    </location>
</feature>
<gene>
    <name evidence="2" type="ORF">EW145_g8164</name>
</gene>
<feature type="non-terminal residue" evidence="2">
    <location>
        <position position="232"/>
    </location>
</feature>
<dbReference type="EMBL" id="SGPK01001122">
    <property type="protein sequence ID" value="THG94324.1"/>
    <property type="molecule type" value="Genomic_DNA"/>
</dbReference>
<dbReference type="AlphaFoldDB" id="A0A4S4K8T5"/>
<name>A0A4S4K8T5_9AGAM</name>
<evidence type="ECO:0000313" key="2">
    <source>
        <dbReference type="EMBL" id="THG94324.1"/>
    </source>
</evidence>
<sequence>MSFDNQYNYHTTFDVPPLSGCADDYTKNMFGSMFDSGYSFTGPTVSNIHPQYPYMIPDYPKNNSSDFPAGASSARYTVQPQYPNTPAEVACNYSGRPPFSFSAPQAPAFTSDPAFYAYHPPAPSESYGPDASALGLYTYPPAWASFPTHTPSVASCGSPLSTSSSSGTSLPTPLSTHATPFPPSALLYAWASPQSGDAAASGSSAAHAQPADVVPIQSSSVHLRAPASRAVD</sequence>
<protein>
    <submittedName>
        <fullName evidence="2">Uncharacterized protein</fullName>
    </submittedName>
</protein>
<reference evidence="2 3" key="1">
    <citation type="submission" date="2019-02" db="EMBL/GenBank/DDBJ databases">
        <title>Genome sequencing of the rare red list fungi Phellinidium pouzarii.</title>
        <authorList>
            <person name="Buettner E."/>
            <person name="Kellner H."/>
        </authorList>
    </citation>
    <scope>NUCLEOTIDE SEQUENCE [LARGE SCALE GENOMIC DNA]</scope>
    <source>
        <strain evidence="2 3">DSM 108285</strain>
    </source>
</reference>
<dbReference type="Proteomes" id="UP000308199">
    <property type="component" value="Unassembled WGS sequence"/>
</dbReference>
<evidence type="ECO:0000256" key="1">
    <source>
        <dbReference type="SAM" id="MobiDB-lite"/>
    </source>
</evidence>
<feature type="region of interest" description="Disordered" evidence="1">
    <location>
        <begin position="155"/>
        <end position="176"/>
    </location>
</feature>
<accession>A0A4S4K8T5</accession>